<name>A0A075HXR1_9ARCH</name>
<dbReference type="EMBL" id="KF901114">
    <property type="protein sequence ID" value="AIF18563.1"/>
    <property type="molecule type" value="Genomic_DNA"/>
</dbReference>
<evidence type="ECO:0008006" key="2">
    <source>
        <dbReference type="Google" id="ProtNLM"/>
    </source>
</evidence>
<dbReference type="InterPro" id="IPR012349">
    <property type="entry name" value="Split_barrel_FMN-bd"/>
</dbReference>
<dbReference type="InterPro" id="IPR004378">
    <property type="entry name" value="F420H2_quin_Rdtase"/>
</dbReference>
<accession>A0A075HXR1</accession>
<protein>
    <recommendedName>
        <fullName evidence="2">DUF385 domain-containing protein</fullName>
    </recommendedName>
</protein>
<dbReference type="Pfam" id="PF04075">
    <property type="entry name" value="F420H2_quin_red"/>
    <property type="match status" value="1"/>
</dbReference>
<reference evidence="1" key="1">
    <citation type="journal article" date="2014" name="Genome Biol. Evol.">
        <title>Pangenome evidence for extensive interdomain horizontal transfer affecting lineage core and shell genes in uncultured planktonic thaumarchaeota and euryarchaeota.</title>
        <authorList>
            <person name="Deschamps P."/>
            <person name="Zivanovic Y."/>
            <person name="Moreira D."/>
            <person name="Rodriguez-Valera F."/>
            <person name="Lopez-Garcia P."/>
        </authorList>
    </citation>
    <scope>NUCLEOTIDE SEQUENCE</scope>
</reference>
<dbReference type="Gene3D" id="2.30.110.10">
    <property type="entry name" value="Electron Transport, Fmn-binding Protein, Chain A"/>
    <property type="match status" value="1"/>
</dbReference>
<evidence type="ECO:0000313" key="1">
    <source>
        <dbReference type="EMBL" id="AIF18563.1"/>
    </source>
</evidence>
<organism evidence="1">
    <name type="scientific">uncultured marine thaumarchaeote KM3_83_E04</name>
    <dbReference type="NCBI Taxonomy" id="1456308"/>
    <lineage>
        <taxon>Archaea</taxon>
        <taxon>Nitrososphaerota</taxon>
        <taxon>environmental samples</taxon>
    </lineage>
</organism>
<dbReference type="AlphaFoldDB" id="A0A075HXR1"/>
<proteinExistence type="predicted"/>
<sequence length="100" mass="11417">MAFKAFLETKGRKTGKIHKVELLVVQYDNKFYFSRRNPNGDWLKNAIENSDVIVSFGGQTFAGKAKLVTDVSLNKKICQLKYEDEKRASEERIVLEVDCG</sequence>
<dbReference type="GO" id="GO:0016491">
    <property type="term" value="F:oxidoreductase activity"/>
    <property type="evidence" value="ECO:0007669"/>
    <property type="project" value="InterPro"/>
</dbReference>